<reference evidence="2" key="1">
    <citation type="submission" date="2021-07" db="EMBL/GenBank/DDBJ databases">
        <title>Complete genome sequencing of a Clostridium isolate.</title>
        <authorList>
            <person name="Ueki A."/>
            <person name="Tonouchi A."/>
        </authorList>
    </citation>
    <scope>NUCLEOTIDE SEQUENCE [LARGE SCALE GENOMIC DNA]</scope>
    <source>
        <strain evidence="2">C5S11</strain>
    </source>
</reference>
<evidence type="ECO:0000313" key="1">
    <source>
        <dbReference type="EMBL" id="BCZ45829.1"/>
    </source>
</evidence>
<sequence>MLLLEQIGVSTKFHGSEFYEQKSSKINYYICYNKYKILGKHRKSGNHERYNR</sequence>
<dbReference type="Proteomes" id="UP000824633">
    <property type="component" value="Chromosome"/>
</dbReference>
<keyword evidence="2" id="KW-1185">Reference proteome</keyword>
<name>A0ABN6IUV4_9CLOT</name>
<protein>
    <submittedName>
        <fullName evidence="1">Uncharacterized protein</fullName>
    </submittedName>
</protein>
<evidence type="ECO:0000313" key="2">
    <source>
        <dbReference type="Proteomes" id="UP000824633"/>
    </source>
</evidence>
<dbReference type="EMBL" id="AP024849">
    <property type="protein sequence ID" value="BCZ45829.1"/>
    <property type="molecule type" value="Genomic_DNA"/>
</dbReference>
<proteinExistence type="predicted"/>
<gene>
    <name evidence="1" type="ORF">psyc5s11_18960</name>
</gene>
<organism evidence="1 2">
    <name type="scientific">Clostridium gelidum</name>
    <dbReference type="NCBI Taxonomy" id="704125"/>
    <lineage>
        <taxon>Bacteria</taxon>
        <taxon>Bacillati</taxon>
        <taxon>Bacillota</taxon>
        <taxon>Clostridia</taxon>
        <taxon>Eubacteriales</taxon>
        <taxon>Clostridiaceae</taxon>
        <taxon>Clostridium</taxon>
    </lineage>
</organism>
<accession>A0ABN6IUV4</accession>